<organism evidence="2">
    <name type="scientific">Chlorobaculum parvum</name>
    <dbReference type="NCBI Taxonomy" id="274539"/>
    <lineage>
        <taxon>Bacteria</taxon>
        <taxon>Pseudomonadati</taxon>
        <taxon>Chlorobiota</taxon>
        <taxon>Chlorobiia</taxon>
        <taxon>Chlorobiales</taxon>
        <taxon>Chlorobiaceae</taxon>
        <taxon>Chlorobaculum</taxon>
    </lineage>
</organism>
<reference evidence="2" key="1">
    <citation type="journal article" date="2020" name="mSystems">
        <title>Genome- and Community-Level Interaction Insights into Carbon Utilization and Element Cycling Functions of Hydrothermarchaeota in Hydrothermal Sediment.</title>
        <authorList>
            <person name="Zhou Z."/>
            <person name="Liu Y."/>
            <person name="Xu W."/>
            <person name="Pan J."/>
            <person name="Luo Z.H."/>
            <person name="Li M."/>
        </authorList>
    </citation>
    <scope>NUCLEOTIDE SEQUENCE [LARGE SCALE GENOMIC DNA]</scope>
    <source>
        <strain evidence="2">HyVt-628</strain>
    </source>
</reference>
<dbReference type="Gene3D" id="3.40.50.2000">
    <property type="entry name" value="Glycogen Phosphorylase B"/>
    <property type="match status" value="1"/>
</dbReference>
<sequence>MNVLFINSIGKDKFGGGEKWMVNAAKGLTERGHNVVLASKKNSRLLKYAADKGVQTRVMNIRGDFSPLATFRIAAWMKRHQTDVLICNLNKDVRVAGLAARLVGRPVVLARHGMLLCSKKWKHKISLTRLTDGIITNSKTIKAAYAQYGWFDDNFVKVIYNGLN</sequence>
<accession>A0A7C5HKU0</accession>
<dbReference type="GO" id="GO:0016757">
    <property type="term" value="F:glycosyltransferase activity"/>
    <property type="evidence" value="ECO:0007669"/>
    <property type="project" value="UniProtKB-ARBA"/>
</dbReference>
<dbReference type="Proteomes" id="UP000886059">
    <property type="component" value="Unassembled WGS sequence"/>
</dbReference>
<dbReference type="AlphaFoldDB" id="A0A7C5HKU0"/>
<dbReference type="InterPro" id="IPR028098">
    <property type="entry name" value="Glyco_trans_4-like_N"/>
</dbReference>
<dbReference type="Pfam" id="PF13439">
    <property type="entry name" value="Glyco_transf_4"/>
    <property type="match status" value="1"/>
</dbReference>
<evidence type="ECO:0000313" key="2">
    <source>
        <dbReference type="EMBL" id="HHE07933.1"/>
    </source>
</evidence>
<protein>
    <submittedName>
        <fullName evidence="2">Glycosyltransferase</fullName>
    </submittedName>
</protein>
<gene>
    <name evidence="2" type="ORF">ENL01_03420</name>
</gene>
<dbReference type="EMBL" id="DRSK01000197">
    <property type="protein sequence ID" value="HHE07933.1"/>
    <property type="molecule type" value="Genomic_DNA"/>
</dbReference>
<dbReference type="SUPFAM" id="SSF53756">
    <property type="entry name" value="UDP-Glycosyltransferase/glycogen phosphorylase"/>
    <property type="match status" value="1"/>
</dbReference>
<name>A0A7C5HKU0_9CHLB</name>
<feature type="non-terminal residue" evidence="2">
    <location>
        <position position="164"/>
    </location>
</feature>
<comment type="caution">
    <text evidence="2">The sequence shown here is derived from an EMBL/GenBank/DDBJ whole genome shotgun (WGS) entry which is preliminary data.</text>
</comment>
<proteinExistence type="predicted"/>
<feature type="domain" description="Glycosyltransferase subfamily 4-like N-terminal" evidence="1">
    <location>
        <begin position="14"/>
        <end position="163"/>
    </location>
</feature>
<evidence type="ECO:0000259" key="1">
    <source>
        <dbReference type="Pfam" id="PF13439"/>
    </source>
</evidence>